<evidence type="ECO:0000313" key="5">
    <source>
        <dbReference type="Proteomes" id="UP000288623"/>
    </source>
</evidence>
<keyword evidence="2" id="KW-0732">Signal</keyword>
<dbReference type="InterPro" id="IPR032485">
    <property type="entry name" value="LRP1-like_beta_prop"/>
</dbReference>
<keyword evidence="5" id="KW-1185">Reference proteome</keyword>
<dbReference type="GO" id="GO:0005737">
    <property type="term" value="C:cytoplasm"/>
    <property type="evidence" value="ECO:0007669"/>
    <property type="project" value="TreeGrafter"/>
</dbReference>
<dbReference type="PANTHER" id="PTHR46333">
    <property type="entry name" value="CYTOKINESIS PROTEIN 3"/>
    <property type="match status" value="1"/>
</dbReference>
<evidence type="ECO:0000256" key="2">
    <source>
        <dbReference type="SAM" id="SignalP"/>
    </source>
</evidence>
<gene>
    <name evidence="4" type="ORF">QI30_07375</name>
</gene>
<dbReference type="InterPro" id="IPR002931">
    <property type="entry name" value="Transglutaminase-like"/>
</dbReference>
<feature type="chain" id="PRO_5019073599" description="Transglutaminase-like domain-containing protein" evidence="2">
    <location>
        <begin position="28"/>
        <end position="384"/>
    </location>
</feature>
<feature type="coiled-coil region" evidence="1">
    <location>
        <begin position="28"/>
        <end position="55"/>
    </location>
</feature>
<dbReference type="AlphaFoldDB" id="A0A433RVV1"/>
<dbReference type="PANTHER" id="PTHR46333:SF2">
    <property type="entry name" value="CYTOKINESIS PROTEIN 3"/>
    <property type="match status" value="1"/>
</dbReference>
<evidence type="ECO:0000259" key="3">
    <source>
        <dbReference type="SMART" id="SM00460"/>
    </source>
</evidence>
<dbReference type="InterPro" id="IPR052557">
    <property type="entry name" value="CAP/Cytokinesis_protein"/>
</dbReference>
<dbReference type="InterPro" id="IPR038765">
    <property type="entry name" value="Papain-like_cys_pep_sf"/>
</dbReference>
<comment type="caution">
    <text evidence="4">The sequence shown here is derived from an EMBL/GenBank/DDBJ whole genome shotgun (WGS) entry which is preliminary data.</text>
</comment>
<dbReference type="Pfam" id="PF01841">
    <property type="entry name" value="Transglut_core"/>
    <property type="match status" value="1"/>
</dbReference>
<dbReference type="RefSeq" id="WP_158620986.1">
    <property type="nucleotide sequence ID" value="NZ_JTFC01000026.1"/>
</dbReference>
<evidence type="ECO:0000256" key="1">
    <source>
        <dbReference type="SAM" id="Coils"/>
    </source>
</evidence>
<protein>
    <recommendedName>
        <fullName evidence="3">Transglutaminase-like domain-containing protein</fullName>
    </recommendedName>
</protein>
<proteinExistence type="predicted"/>
<feature type="domain" description="Transglutaminase-like" evidence="3">
    <location>
        <begin position="172"/>
        <end position="233"/>
    </location>
</feature>
<name>A0A433RVV1_9BACL</name>
<evidence type="ECO:0000313" key="4">
    <source>
        <dbReference type="EMBL" id="RUS57389.1"/>
    </source>
</evidence>
<accession>A0A433RVV1</accession>
<feature type="signal peptide" evidence="2">
    <location>
        <begin position="1"/>
        <end position="27"/>
    </location>
</feature>
<dbReference type="SUPFAM" id="SSF54001">
    <property type="entry name" value="Cysteine proteinases"/>
    <property type="match status" value="1"/>
</dbReference>
<reference evidence="4 5" key="1">
    <citation type="submission" date="2014-11" db="EMBL/GenBank/DDBJ databases">
        <title>Genome sequence and analysis of novel Kurthia sp.</title>
        <authorList>
            <person name="Lawson J.N."/>
            <person name="Gonzalez J.E."/>
            <person name="Rinauldi L."/>
            <person name="Xuan Z."/>
            <person name="Firman A."/>
            <person name="Shaddox L."/>
            <person name="Trudeau A."/>
            <person name="Shah S."/>
            <person name="Reiman D."/>
        </authorList>
    </citation>
    <scope>NUCLEOTIDE SEQUENCE [LARGE SCALE GENOMIC DNA]</scope>
    <source>
        <strain evidence="4 5">3B1D</strain>
    </source>
</reference>
<organism evidence="4 5">
    <name type="scientific">Candidatus Kurthia intestinigallinarum</name>
    <dbReference type="NCBI Taxonomy" id="1562256"/>
    <lineage>
        <taxon>Bacteria</taxon>
        <taxon>Bacillati</taxon>
        <taxon>Bacillota</taxon>
        <taxon>Bacilli</taxon>
        <taxon>Bacillales</taxon>
        <taxon>Caryophanaceae</taxon>
        <taxon>Kurthia</taxon>
    </lineage>
</organism>
<dbReference type="Gene3D" id="3.10.620.30">
    <property type="match status" value="1"/>
</dbReference>
<dbReference type="EMBL" id="JTFC01000026">
    <property type="protein sequence ID" value="RUS57389.1"/>
    <property type="molecule type" value="Genomic_DNA"/>
</dbReference>
<dbReference type="OrthoDB" id="9788327at2"/>
<dbReference type="Proteomes" id="UP000288623">
    <property type="component" value="Unassembled WGS sequence"/>
</dbReference>
<dbReference type="Pfam" id="PF16472">
    <property type="entry name" value="DUF5050"/>
    <property type="match status" value="1"/>
</dbReference>
<sequence>MTKSKWLVSLTATCMLACGSLATSASAVNVNIDNKQDLEKAIEQAMENADSLLEITYTGADVESIYRNITPISMAVGNGNDEILGILQSVSTSSSLKSVGGKPVSADFKLNIDYFTTKAKKQQADATLKTIANTIKKNNKSQFDRVKAVNDYLVLNTTYGDTTDDRYTAYGLLQDKVAVCQGYATAAYALLKELGMEVRYVVGVAYDKDGNPQDHAWNKVKVDGKWYNLDVTWNDPVLNRANSVSHKYFLLSDKTLNKDHVATTPTLYPKATDTKYDFLKDTSSVAINGTMIYYANDKKNQQLYSYNKKTKKHKRLAAIRVQDLAYYNGKLYFSNYSNSGYLASIKTNGKSLKTLKKKFSTNVYINKNYVYYSNAGKKYKLKVS</sequence>
<dbReference type="SUPFAM" id="SSF63825">
    <property type="entry name" value="YWTD domain"/>
    <property type="match status" value="1"/>
</dbReference>
<keyword evidence="1" id="KW-0175">Coiled coil</keyword>
<dbReference type="SMART" id="SM00460">
    <property type="entry name" value="TGc"/>
    <property type="match status" value="1"/>
</dbReference>